<keyword evidence="2 4" id="KW-0810">Translation regulation</keyword>
<dbReference type="Gene3D" id="2.60.40.4380">
    <property type="entry name" value="Translational regulator CsrA"/>
    <property type="match status" value="1"/>
</dbReference>
<dbReference type="PANTHER" id="PTHR34984">
    <property type="entry name" value="CARBON STORAGE REGULATOR"/>
    <property type="match status" value="1"/>
</dbReference>
<name>A0A9X4KVF0_9BACL</name>
<comment type="function">
    <text evidence="4">A translational regulator that binds mRNA to regulate translation initiation and/or mRNA stability. Usually binds in the 5'-UTR at or near the Shine-Dalgarno sequence preventing ribosome-binding, thus repressing translation. Its main target seems to be the major flagellin gene, while its function is anatagonized by FliW.</text>
</comment>
<comment type="similarity">
    <text evidence="4">Belongs to the CsrA/RsmA family.</text>
</comment>
<dbReference type="InterPro" id="IPR036107">
    <property type="entry name" value="CsrA_sf"/>
</dbReference>
<evidence type="ECO:0000256" key="1">
    <source>
        <dbReference type="ARBA" id="ARBA00022490"/>
    </source>
</evidence>
<dbReference type="GO" id="GO:0006402">
    <property type="term" value="P:mRNA catabolic process"/>
    <property type="evidence" value="ECO:0007669"/>
    <property type="project" value="InterPro"/>
</dbReference>
<dbReference type="InterPro" id="IPR003751">
    <property type="entry name" value="CsrA"/>
</dbReference>
<evidence type="ECO:0000256" key="2">
    <source>
        <dbReference type="ARBA" id="ARBA00022845"/>
    </source>
</evidence>
<accession>A0A9X4KVF0</accession>
<dbReference type="SUPFAM" id="SSF117130">
    <property type="entry name" value="CsrA-like"/>
    <property type="match status" value="1"/>
</dbReference>
<dbReference type="GO" id="GO:0045947">
    <property type="term" value="P:negative regulation of translational initiation"/>
    <property type="evidence" value="ECO:0007669"/>
    <property type="project" value="UniProtKB-UniRule"/>
</dbReference>
<dbReference type="HAMAP" id="MF_00167">
    <property type="entry name" value="CsrA"/>
    <property type="match status" value="1"/>
</dbReference>
<organism evidence="5 6">
    <name type="scientific">Cohnella rhizosphaerae</name>
    <dbReference type="NCBI Taxonomy" id="1457232"/>
    <lineage>
        <taxon>Bacteria</taxon>
        <taxon>Bacillati</taxon>
        <taxon>Bacillota</taxon>
        <taxon>Bacilli</taxon>
        <taxon>Bacillales</taxon>
        <taxon>Paenibacillaceae</taxon>
        <taxon>Cohnella</taxon>
    </lineage>
</organism>
<keyword evidence="1 4" id="KW-0963">Cytoplasm</keyword>
<evidence type="ECO:0000313" key="6">
    <source>
        <dbReference type="Proteomes" id="UP001153404"/>
    </source>
</evidence>
<evidence type="ECO:0000256" key="4">
    <source>
        <dbReference type="HAMAP-Rule" id="MF_00167"/>
    </source>
</evidence>
<dbReference type="GO" id="GO:0005829">
    <property type="term" value="C:cytosol"/>
    <property type="evidence" value="ECO:0007669"/>
    <property type="project" value="TreeGrafter"/>
</dbReference>
<dbReference type="GO" id="GO:0044781">
    <property type="term" value="P:bacterial-type flagellum organization"/>
    <property type="evidence" value="ECO:0007669"/>
    <property type="project" value="UniProtKB-KW"/>
</dbReference>
<dbReference type="GO" id="GO:0006109">
    <property type="term" value="P:regulation of carbohydrate metabolic process"/>
    <property type="evidence" value="ECO:0007669"/>
    <property type="project" value="InterPro"/>
</dbReference>
<dbReference type="GO" id="GO:0048027">
    <property type="term" value="F:mRNA 5'-UTR binding"/>
    <property type="evidence" value="ECO:0007669"/>
    <property type="project" value="UniProtKB-UniRule"/>
</dbReference>
<gene>
    <name evidence="4 5" type="primary">csrA</name>
    <name evidence="5" type="ORF">OMP40_22685</name>
</gene>
<comment type="subcellular location">
    <subcellularLocation>
        <location evidence="4">Cytoplasm</location>
    </subcellularLocation>
</comment>
<dbReference type="AlphaFoldDB" id="A0A9X4KVF0"/>
<sequence>MLVLSRKKGQSILIGEGIELTILEVEGDTIKLGIAAPRDVQILRSELLTSVKESNKESVGLPHTLDFAGVSDVLQKKSQK</sequence>
<keyword evidence="4" id="KW-0678">Repressor</keyword>
<proteinExistence type="inferred from homology"/>
<evidence type="ECO:0000256" key="3">
    <source>
        <dbReference type="ARBA" id="ARBA00022884"/>
    </source>
</evidence>
<dbReference type="PANTHER" id="PTHR34984:SF1">
    <property type="entry name" value="CARBON STORAGE REGULATOR"/>
    <property type="match status" value="1"/>
</dbReference>
<keyword evidence="4" id="KW-1005">Bacterial flagellum biogenesis</keyword>
<keyword evidence="6" id="KW-1185">Reference proteome</keyword>
<keyword evidence="3 4" id="KW-0694">RNA-binding</keyword>
<dbReference type="EMBL" id="JAPDIA010000007">
    <property type="protein sequence ID" value="MDG0811864.1"/>
    <property type="molecule type" value="Genomic_DNA"/>
</dbReference>
<dbReference type="Pfam" id="PF02599">
    <property type="entry name" value="CsrA"/>
    <property type="match status" value="1"/>
</dbReference>
<dbReference type="GO" id="GO:1902208">
    <property type="term" value="P:regulation of bacterial-type flagellum assembly"/>
    <property type="evidence" value="ECO:0007669"/>
    <property type="project" value="UniProtKB-UniRule"/>
</dbReference>
<dbReference type="RefSeq" id="WP_277534730.1">
    <property type="nucleotide sequence ID" value="NZ_JAPDIA010000007.1"/>
</dbReference>
<reference evidence="5" key="1">
    <citation type="submission" date="2022-10" db="EMBL/GenBank/DDBJ databases">
        <title>Comparative genomic analysis of Cohnella hashimotonis sp. nov., isolated from the International Space Station.</title>
        <authorList>
            <person name="Simpson A."/>
            <person name="Venkateswaran K."/>
        </authorList>
    </citation>
    <scope>NUCLEOTIDE SEQUENCE</scope>
    <source>
        <strain evidence="5">DSM 28161</strain>
    </source>
</reference>
<comment type="caution">
    <text evidence="5">The sequence shown here is derived from an EMBL/GenBank/DDBJ whole genome shotgun (WGS) entry which is preliminary data.</text>
</comment>
<comment type="subunit">
    <text evidence="4">Homodimer; the beta-strands of each monomer intercalate to form a hydrophobic core, while the alpha-helices form wings that extend away from the core.</text>
</comment>
<dbReference type="NCBIfam" id="TIGR00202">
    <property type="entry name" value="csrA"/>
    <property type="match status" value="1"/>
</dbReference>
<protein>
    <recommendedName>
        <fullName evidence="4">Translational regulator CsrA</fullName>
    </recommendedName>
</protein>
<dbReference type="Proteomes" id="UP001153404">
    <property type="component" value="Unassembled WGS sequence"/>
</dbReference>
<evidence type="ECO:0000313" key="5">
    <source>
        <dbReference type="EMBL" id="MDG0811864.1"/>
    </source>
</evidence>